<reference evidence="3" key="1">
    <citation type="submission" date="2012-07" db="EMBL/GenBank/DDBJ databases">
        <title>Genome of the Chinese tree shrew, a rising model animal genetically related to primates.</title>
        <authorList>
            <person name="Zhang G."/>
            <person name="Fan Y."/>
            <person name="Yao Y."/>
            <person name="Huang Z."/>
        </authorList>
    </citation>
    <scope>NUCLEOTIDE SEQUENCE [LARGE SCALE GENOMIC DNA]</scope>
</reference>
<organism evidence="2 3">
    <name type="scientific">Tupaia chinensis</name>
    <name type="common">Chinese tree shrew</name>
    <name type="synonym">Tupaia belangeri chinensis</name>
    <dbReference type="NCBI Taxonomy" id="246437"/>
    <lineage>
        <taxon>Eukaryota</taxon>
        <taxon>Metazoa</taxon>
        <taxon>Chordata</taxon>
        <taxon>Craniata</taxon>
        <taxon>Vertebrata</taxon>
        <taxon>Euteleostomi</taxon>
        <taxon>Mammalia</taxon>
        <taxon>Eutheria</taxon>
        <taxon>Euarchontoglires</taxon>
        <taxon>Scandentia</taxon>
        <taxon>Tupaiidae</taxon>
        <taxon>Tupaia</taxon>
    </lineage>
</organism>
<dbReference type="eggNOG" id="ENOG502S2BR">
    <property type="taxonomic scope" value="Eukaryota"/>
</dbReference>
<dbReference type="Pfam" id="PF14977">
    <property type="entry name" value="FAM194"/>
    <property type="match status" value="1"/>
</dbReference>
<sequence>MKSVSQASFWDDIIDDEPLDKLDTEEFDENLLGSSYQAVFKMIIQEMAARSEVEEDFDIPSTKLLATENRKKLGILLKKNFGKYKEAILWLMKKRDSHRTTDMSSTVTFHLLTQPPEEQKSETEEITKPRRRIARPKKKTEKLEVDMEWINKKTKDHQGYGKIILYSNENIFQILFPDGTGQIYYPSGNLAMLIFSINVESFTYIILEDSGKAWIRALVNNSGHATFYDEDRDIWLSLSRNLGYYFPHNMRLKAWNWWNLNLHVHAPPIQPISLKINQYIQVQINSQDNIIFCFAHDQKRVCINMGTKYKFIIPDMLSKMKKKPILEVDPSPTAQKIQVLLGKMNKILNFLTAYDLENFQDAAEMLLMNMCPKRKLFRFPF</sequence>
<dbReference type="Proteomes" id="UP000011518">
    <property type="component" value="Unassembled WGS sequence"/>
</dbReference>
<proteinExistence type="predicted"/>
<dbReference type="PANTHER" id="PTHR23093">
    <property type="entry name" value="SIMILAR TO CHROMOSOME 3 OPEN READING FRAME 20"/>
    <property type="match status" value="1"/>
</dbReference>
<keyword evidence="3" id="KW-1185">Reference proteome</keyword>
<accession>L8Y5R8</accession>
<gene>
    <name evidence="2" type="ORF">TREES_T100012608</name>
</gene>
<dbReference type="STRING" id="246437.L8Y5R8"/>
<dbReference type="FunCoup" id="L8Y5R8">
    <property type="interactions" value="13"/>
</dbReference>
<evidence type="ECO:0000259" key="1">
    <source>
        <dbReference type="Pfam" id="PF14977"/>
    </source>
</evidence>
<evidence type="ECO:0000313" key="2">
    <source>
        <dbReference type="EMBL" id="ELV11592.1"/>
    </source>
</evidence>
<dbReference type="InParanoid" id="L8Y5R8"/>
<dbReference type="AlphaFoldDB" id="L8Y5R8"/>
<feature type="domain" description="FAM194 C-terminal" evidence="1">
    <location>
        <begin position="160"/>
        <end position="359"/>
    </location>
</feature>
<name>L8Y5R8_TUPCH</name>
<dbReference type="InterPro" id="IPR029281">
    <property type="entry name" value="FAM194_C"/>
</dbReference>
<protein>
    <submittedName>
        <fullName evidence="2">Protein FAM194B</fullName>
    </submittedName>
</protein>
<evidence type="ECO:0000313" key="3">
    <source>
        <dbReference type="Proteomes" id="UP000011518"/>
    </source>
</evidence>
<reference evidence="3" key="2">
    <citation type="journal article" date="2013" name="Nat. Commun.">
        <title>Genome of the Chinese tree shrew.</title>
        <authorList>
            <person name="Fan Y."/>
            <person name="Huang Z.Y."/>
            <person name="Cao C.C."/>
            <person name="Chen C.S."/>
            <person name="Chen Y.X."/>
            <person name="Fan D.D."/>
            <person name="He J."/>
            <person name="Hou H.L."/>
            <person name="Hu L."/>
            <person name="Hu X.T."/>
            <person name="Jiang X.T."/>
            <person name="Lai R."/>
            <person name="Lang Y.S."/>
            <person name="Liang B."/>
            <person name="Liao S.G."/>
            <person name="Mu D."/>
            <person name="Ma Y.Y."/>
            <person name="Niu Y.Y."/>
            <person name="Sun X.Q."/>
            <person name="Xia J.Q."/>
            <person name="Xiao J."/>
            <person name="Xiong Z.Q."/>
            <person name="Xu L."/>
            <person name="Yang L."/>
            <person name="Zhang Y."/>
            <person name="Zhao W."/>
            <person name="Zhao X.D."/>
            <person name="Zheng Y.T."/>
            <person name="Zhou J.M."/>
            <person name="Zhu Y.B."/>
            <person name="Zhang G.J."/>
            <person name="Wang J."/>
            <person name="Yao Y.G."/>
        </authorList>
    </citation>
    <scope>NUCLEOTIDE SEQUENCE [LARGE SCALE GENOMIC DNA]</scope>
</reference>
<dbReference type="EMBL" id="KB365067">
    <property type="protein sequence ID" value="ELV11592.1"/>
    <property type="molecule type" value="Genomic_DNA"/>
</dbReference>
<dbReference type="PANTHER" id="PTHR23093:SF17">
    <property type="entry name" value="GLUTAMATE-RICH PROTEIN 6B"/>
    <property type="match status" value="1"/>
</dbReference>